<dbReference type="PANTHER" id="PTHR47957:SF3">
    <property type="entry name" value="ATP-DEPENDENT HELICASE HRQ1"/>
    <property type="match status" value="1"/>
</dbReference>
<dbReference type="InterPro" id="IPR001650">
    <property type="entry name" value="Helicase_C-like"/>
</dbReference>
<dbReference type="CDD" id="cd17923">
    <property type="entry name" value="DEXHc_Hrq1-like"/>
    <property type="match status" value="1"/>
</dbReference>
<organism evidence="5 6">
    <name type="scientific">Mycolicibacterium aichiense</name>
    <dbReference type="NCBI Taxonomy" id="1799"/>
    <lineage>
        <taxon>Bacteria</taxon>
        <taxon>Bacillati</taxon>
        <taxon>Actinomycetota</taxon>
        <taxon>Actinomycetes</taxon>
        <taxon>Mycobacteriales</taxon>
        <taxon>Mycobacteriaceae</taxon>
        <taxon>Mycolicibacterium</taxon>
    </lineage>
</organism>
<dbReference type="PANTHER" id="PTHR47957">
    <property type="entry name" value="ATP-DEPENDENT HELICASE HRQ1"/>
    <property type="match status" value="1"/>
</dbReference>
<dbReference type="GO" id="GO:0005524">
    <property type="term" value="F:ATP binding"/>
    <property type="evidence" value="ECO:0007669"/>
    <property type="project" value="UniProtKB-KW"/>
</dbReference>
<keyword evidence="5" id="KW-0378">Hydrolase</keyword>
<evidence type="ECO:0000313" key="6">
    <source>
        <dbReference type="Proteomes" id="UP000467327"/>
    </source>
</evidence>
<keyword evidence="6" id="KW-1185">Reference proteome</keyword>
<evidence type="ECO:0000256" key="2">
    <source>
        <dbReference type="ARBA" id="ARBA00022840"/>
    </source>
</evidence>
<reference evidence="5 6" key="1">
    <citation type="journal article" date="2019" name="Emerg. Microbes Infect.">
        <title>Comprehensive subspecies identification of 175 nontuberculous mycobacteria species based on 7547 genomic profiles.</title>
        <authorList>
            <person name="Matsumoto Y."/>
            <person name="Kinjo T."/>
            <person name="Motooka D."/>
            <person name="Nabeya D."/>
            <person name="Jung N."/>
            <person name="Uechi K."/>
            <person name="Horii T."/>
            <person name="Iida T."/>
            <person name="Fujita J."/>
            <person name="Nakamura S."/>
        </authorList>
    </citation>
    <scope>NUCLEOTIDE SEQUENCE [LARGE SCALE GENOMIC DNA]</scope>
    <source>
        <strain evidence="5 6">JCM 6376</strain>
    </source>
</reference>
<keyword evidence="1" id="KW-0547">Nucleotide-binding</keyword>
<sequence>MTDRLDPLETSRQIEASYKRYLKTLLSPRDGKLAEAFDAEIDATSMLIKGPMLELTPPYETGSTPRQLMEQGLLHPSFAQIGIPADQPLYVHQETAIRKFIAGRNLVVSTGTGSGKTESFLVPIINSLLEERSMGTLGPGVRALLLYPMNALANDQLKRLRTVLRSVPDITFGRYTGETLIKPIDAENDFLHNNPGDRRLPNELLSREEMRATPPNLLLTNYAMLEYLLIRPADIDLFDGPHTGTWRFIVMDEAHIYDGAQGSEVALLLRRLKQRVAPKANLQCIATSASLTGSVRNDPHGEAMQFASNLFDAPFEYVEAENSRQDLVTPTRKVHVDTASWHLTGEQILQLASDQADDEVARLGRASTAADALHHEGAIIELKSALSGGPRDVRDLQEKLWPDDPAAPEKLDALVLLGSRTRDDTGHPVLSARYHLFVRSTEGAFVSFAEQGPRIFLGRHEVDPDTGRAVFEFGTCSRCGAVHLSGEVDARGRQEYFVPTKKADGAVNWLVLADANVDAIVDDDEDTLDGASAATNVDHTTRTLCTGCGLLGAAGMARCDTSHCTGGPVLTVREHARAKKVMTRCTECGALSRQGIRRLRTDTNAAPAVVTTALYQQLPEATGESADQVGFGRKLLMFSDSRQAAAFAAPYLNRTYSRLLERRYMTQALRGAGSGEGLTTVDLAILTREQAQAAGHFPRTMGAIEVKQEIHQWIMGELITLETRQSLEGLGLMMVGLERDSRVPLRGLTALGLDDDEAWALLNILVKTVRLQGALSPLERVDIKDDRFAPRNTTVRMRSTGSDAKKQVISWNPSGRPGTSNSRIVFLDKVLTALGNSTPAADILAGCWKLLESSEYLTLESDRVLGPVSQLDHTRLILTEGRTSVWFMCDTCRMMTAHSVRGVCPNSRCVGTLQPVTIPEVDHDTNHYRVIYQTMNSAPLSAQEHTAQWDAKEAAKIQRQFIDGRVNVLSCSTTFELGVDVGDLQSVVMRNMPPKTANYVQRAGRAGRRAASAALVVTYANRTAHDLAKYQDPASMIAGQMRIPWVPVDNARIARRHAHSVAFAAYFRHRAERDGETWRHTGPFFSPAGPDKESPAAMMKHFLDPVPADLDEALRTALPPEVQAEIGVHDGSWVDVLVDLLASVEAEVTADIEIYNEQIDAAARERKFSLGKKLSDTLRTIESRELLGFLANKNVLPKYGFPVDTVELRTLHATDSIGRQLELGRDLSLAIYEYAPGNQVVAGGKVWTSAGLRRVPGRELVPLQYRICDTCKRFESGHVLDASAPCPTCNSAFKPARRLVRPEFGFIAERETRDVGTSPPERRWHGASYVETVGDEVGSYSWTGAGGTKVTARAGTRARLAVLSDGAGGGFLVCGWCGWAALPERGGRRQKHQRPEDGRDCGGPLEVLSLGHQYQSDVAEFTFEGMSYRIEDESVWLSALYALIEGASEALEISRDDIGGALAWSADLRRSIVLFDTVPGGAGAAKVIAANIGPVLKTAVQRITNCDCGEETSCYGCLRTYRNSREHEQLSRGGALRLLADVG</sequence>
<dbReference type="Pfam" id="PF00271">
    <property type="entry name" value="Helicase_C"/>
    <property type="match status" value="1"/>
</dbReference>
<feature type="domain" description="Helicase ATP-binding" evidence="3">
    <location>
        <begin position="97"/>
        <end position="309"/>
    </location>
</feature>
<dbReference type="RefSeq" id="WP_115318661.1">
    <property type="nucleotide sequence ID" value="NZ_AP022561.1"/>
</dbReference>
<evidence type="ECO:0000256" key="1">
    <source>
        <dbReference type="ARBA" id="ARBA00022741"/>
    </source>
</evidence>
<dbReference type="SMART" id="SM00490">
    <property type="entry name" value="HELICc"/>
    <property type="match status" value="1"/>
</dbReference>
<dbReference type="GO" id="GO:0003676">
    <property type="term" value="F:nucleic acid binding"/>
    <property type="evidence" value="ECO:0007669"/>
    <property type="project" value="InterPro"/>
</dbReference>
<dbReference type="PROSITE" id="PS51194">
    <property type="entry name" value="HELICASE_CTER"/>
    <property type="match status" value="1"/>
</dbReference>
<dbReference type="GO" id="GO:0036297">
    <property type="term" value="P:interstrand cross-link repair"/>
    <property type="evidence" value="ECO:0007669"/>
    <property type="project" value="TreeGrafter"/>
</dbReference>
<protein>
    <submittedName>
        <fullName evidence="5">DEAD/DEAH box helicase</fullName>
    </submittedName>
</protein>
<accession>A0AAD1HR93</accession>
<gene>
    <name evidence="5" type="ORF">MAIC_47620</name>
</gene>
<dbReference type="Pfam" id="PF00270">
    <property type="entry name" value="DEAD"/>
    <property type="match status" value="1"/>
</dbReference>
<evidence type="ECO:0000259" key="3">
    <source>
        <dbReference type="PROSITE" id="PS51192"/>
    </source>
</evidence>
<dbReference type="Pfam" id="PF09369">
    <property type="entry name" value="MZB"/>
    <property type="match status" value="1"/>
</dbReference>
<dbReference type="PROSITE" id="PS51192">
    <property type="entry name" value="HELICASE_ATP_BIND_1"/>
    <property type="match status" value="1"/>
</dbReference>
<dbReference type="GO" id="GO:0006289">
    <property type="term" value="P:nucleotide-excision repair"/>
    <property type="evidence" value="ECO:0007669"/>
    <property type="project" value="TreeGrafter"/>
</dbReference>
<dbReference type="InterPro" id="IPR014001">
    <property type="entry name" value="Helicase_ATP-bd"/>
</dbReference>
<proteinExistence type="predicted"/>
<dbReference type="KEGG" id="maic:MAIC_47620"/>
<dbReference type="SMART" id="SM00487">
    <property type="entry name" value="DEXDc"/>
    <property type="match status" value="1"/>
</dbReference>
<dbReference type="EMBL" id="AP022561">
    <property type="protein sequence ID" value="BBX09959.1"/>
    <property type="molecule type" value="Genomic_DNA"/>
</dbReference>
<dbReference type="InterPro" id="IPR011545">
    <property type="entry name" value="DEAD/DEAH_box_helicase_dom"/>
</dbReference>
<dbReference type="Proteomes" id="UP000467327">
    <property type="component" value="Chromosome"/>
</dbReference>
<dbReference type="GO" id="GO:0043138">
    <property type="term" value="F:3'-5' DNA helicase activity"/>
    <property type="evidence" value="ECO:0007669"/>
    <property type="project" value="TreeGrafter"/>
</dbReference>
<feature type="domain" description="Helicase C-terminal" evidence="4">
    <location>
        <begin position="870"/>
        <end position="1054"/>
    </location>
</feature>
<dbReference type="InterPro" id="IPR018973">
    <property type="entry name" value="MZB"/>
</dbReference>
<keyword evidence="2" id="KW-0067">ATP-binding</keyword>
<evidence type="ECO:0000313" key="5">
    <source>
        <dbReference type="EMBL" id="BBX09959.1"/>
    </source>
</evidence>
<keyword evidence="5" id="KW-0347">Helicase</keyword>
<dbReference type="SUPFAM" id="SSF52540">
    <property type="entry name" value="P-loop containing nucleoside triphosphate hydrolases"/>
    <property type="match status" value="2"/>
</dbReference>
<dbReference type="Gene3D" id="3.40.50.300">
    <property type="entry name" value="P-loop containing nucleotide triphosphate hydrolases"/>
    <property type="match status" value="2"/>
</dbReference>
<name>A0AAD1HR93_9MYCO</name>
<dbReference type="InterPro" id="IPR027417">
    <property type="entry name" value="P-loop_NTPase"/>
</dbReference>
<evidence type="ECO:0000259" key="4">
    <source>
        <dbReference type="PROSITE" id="PS51194"/>
    </source>
</evidence>